<dbReference type="PROSITE" id="PS50088">
    <property type="entry name" value="ANK_REPEAT"/>
    <property type="match status" value="3"/>
</dbReference>
<dbReference type="PANTHER" id="PTHR24171">
    <property type="entry name" value="ANKYRIN REPEAT DOMAIN-CONTAINING PROTEIN 39-RELATED"/>
    <property type="match status" value="1"/>
</dbReference>
<evidence type="ECO:0000256" key="1">
    <source>
        <dbReference type="ARBA" id="ARBA00022737"/>
    </source>
</evidence>
<feature type="repeat" description="ANK" evidence="3">
    <location>
        <begin position="73"/>
        <end position="100"/>
    </location>
</feature>
<dbReference type="InterPro" id="IPR036770">
    <property type="entry name" value="Ankyrin_rpt-contain_sf"/>
</dbReference>
<dbReference type="Pfam" id="PF12796">
    <property type="entry name" value="Ank_2"/>
    <property type="match status" value="1"/>
</dbReference>
<accession>A0A3N4LPZ8</accession>
<dbReference type="Proteomes" id="UP000267821">
    <property type="component" value="Unassembled WGS sequence"/>
</dbReference>
<dbReference type="Gene3D" id="1.25.40.20">
    <property type="entry name" value="Ankyrin repeat-containing domain"/>
    <property type="match status" value="3"/>
</dbReference>
<feature type="repeat" description="ANK" evidence="3">
    <location>
        <begin position="172"/>
        <end position="206"/>
    </location>
</feature>
<dbReference type="STRING" id="1051890.A0A3N4LPZ8"/>
<dbReference type="AlphaFoldDB" id="A0A3N4LPZ8"/>
<dbReference type="EMBL" id="ML121539">
    <property type="protein sequence ID" value="RPB24974.1"/>
    <property type="molecule type" value="Genomic_DNA"/>
</dbReference>
<reference evidence="4 5" key="1">
    <citation type="journal article" date="2018" name="Nat. Ecol. Evol.">
        <title>Pezizomycetes genomes reveal the molecular basis of ectomycorrhizal truffle lifestyle.</title>
        <authorList>
            <person name="Murat C."/>
            <person name="Payen T."/>
            <person name="Noel B."/>
            <person name="Kuo A."/>
            <person name="Morin E."/>
            <person name="Chen J."/>
            <person name="Kohler A."/>
            <person name="Krizsan K."/>
            <person name="Balestrini R."/>
            <person name="Da Silva C."/>
            <person name="Montanini B."/>
            <person name="Hainaut M."/>
            <person name="Levati E."/>
            <person name="Barry K.W."/>
            <person name="Belfiori B."/>
            <person name="Cichocki N."/>
            <person name="Clum A."/>
            <person name="Dockter R.B."/>
            <person name="Fauchery L."/>
            <person name="Guy J."/>
            <person name="Iotti M."/>
            <person name="Le Tacon F."/>
            <person name="Lindquist E.A."/>
            <person name="Lipzen A."/>
            <person name="Malagnac F."/>
            <person name="Mello A."/>
            <person name="Molinier V."/>
            <person name="Miyauchi S."/>
            <person name="Poulain J."/>
            <person name="Riccioni C."/>
            <person name="Rubini A."/>
            <person name="Sitrit Y."/>
            <person name="Splivallo R."/>
            <person name="Traeger S."/>
            <person name="Wang M."/>
            <person name="Zifcakova L."/>
            <person name="Wipf D."/>
            <person name="Zambonelli A."/>
            <person name="Paolocci F."/>
            <person name="Nowrousian M."/>
            <person name="Ottonello S."/>
            <person name="Baldrian P."/>
            <person name="Spatafora J.W."/>
            <person name="Henrissat B."/>
            <person name="Nagy L.G."/>
            <person name="Aury J.M."/>
            <person name="Wincker P."/>
            <person name="Grigoriev I.V."/>
            <person name="Bonfante P."/>
            <person name="Martin F.M."/>
        </authorList>
    </citation>
    <scope>NUCLEOTIDE SEQUENCE [LARGE SCALE GENOMIC DNA]</scope>
    <source>
        <strain evidence="4 5">ATCC MYA-4762</strain>
    </source>
</reference>
<name>A0A3N4LPZ8_9PEZI</name>
<evidence type="ECO:0000313" key="4">
    <source>
        <dbReference type="EMBL" id="RPB24974.1"/>
    </source>
</evidence>
<feature type="repeat" description="ANK" evidence="3">
    <location>
        <begin position="101"/>
        <end position="133"/>
    </location>
</feature>
<protein>
    <submittedName>
        <fullName evidence="4">Ankyrin</fullName>
    </submittedName>
</protein>
<dbReference type="InterPro" id="IPR002110">
    <property type="entry name" value="Ankyrin_rpt"/>
</dbReference>
<evidence type="ECO:0000256" key="3">
    <source>
        <dbReference type="PROSITE-ProRule" id="PRU00023"/>
    </source>
</evidence>
<evidence type="ECO:0000313" key="5">
    <source>
        <dbReference type="Proteomes" id="UP000267821"/>
    </source>
</evidence>
<gene>
    <name evidence="4" type="ORF">L211DRAFT_784108</name>
</gene>
<evidence type="ECO:0000256" key="2">
    <source>
        <dbReference type="ARBA" id="ARBA00023043"/>
    </source>
</evidence>
<keyword evidence="1" id="KW-0677">Repeat</keyword>
<proteinExistence type="predicted"/>
<organism evidence="4 5">
    <name type="scientific">Terfezia boudieri ATCC MYA-4762</name>
    <dbReference type="NCBI Taxonomy" id="1051890"/>
    <lineage>
        <taxon>Eukaryota</taxon>
        <taxon>Fungi</taxon>
        <taxon>Dikarya</taxon>
        <taxon>Ascomycota</taxon>
        <taxon>Pezizomycotina</taxon>
        <taxon>Pezizomycetes</taxon>
        <taxon>Pezizales</taxon>
        <taxon>Pezizaceae</taxon>
        <taxon>Terfezia</taxon>
    </lineage>
</organism>
<dbReference type="OrthoDB" id="341259at2759"/>
<keyword evidence="2 3" id="KW-0040">ANK repeat</keyword>
<dbReference type="InParanoid" id="A0A3N4LPZ8"/>
<dbReference type="PROSITE" id="PS50297">
    <property type="entry name" value="ANK_REP_REGION"/>
    <property type="match status" value="2"/>
</dbReference>
<dbReference type="SMART" id="SM00248">
    <property type="entry name" value="ANK"/>
    <property type="match status" value="5"/>
</dbReference>
<keyword evidence="5" id="KW-1185">Reference proteome</keyword>
<dbReference type="Pfam" id="PF00023">
    <property type="entry name" value="Ank"/>
    <property type="match status" value="1"/>
</dbReference>
<sequence>MKKFIELIEKDYRSILVLLSLIEARDAEGWTPLASAAFTYNEALCEFLLANGCTLCLDTSQKEHLKSQLSCRIHDATRVGSKTALQLLLDMGADINERNSYGETALLEAVSNNNLSCVKILIKRGADATISTTGGESILHRAAWRSIGSDMMKFLLEHVAETQGLVNAKDTDGDTPLHDCSRNNHEASEHARVLLKAGASITIKNNAAKTPYRCARDQKRKELTSYLWSLLSPEQKAQEEPLFFNLVR</sequence>
<dbReference type="SUPFAM" id="SSF48403">
    <property type="entry name" value="Ankyrin repeat"/>
    <property type="match status" value="1"/>
</dbReference>